<feature type="region of interest" description="Disordered" evidence="1">
    <location>
        <begin position="1"/>
        <end position="33"/>
    </location>
</feature>
<protein>
    <submittedName>
        <fullName evidence="3">Uncharacterized protein</fullName>
    </submittedName>
</protein>
<reference evidence="3 4" key="1">
    <citation type="submission" date="2017-12" db="EMBL/GenBank/DDBJ databases">
        <authorList>
            <consortium name="DOE Joint Genome Institute"/>
            <person name="Haridas S."/>
            <person name="Kjaerbolling I."/>
            <person name="Vesth T.C."/>
            <person name="Frisvad J.C."/>
            <person name="Nybo J.L."/>
            <person name="Theobald S."/>
            <person name="Kuo A."/>
            <person name="Bowyer P."/>
            <person name="Matsuda Y."/>
            <person name="Mondo S."/>
            <person name="Lyhne E.K."/>
            <person name="Kogle M.E."/>
            <person name="Clum A."/>
            <person name="Lipzen A."/>
            <person name="Salamov A."/>
            <person name="Ngan C.Y."/>
            <person name="Daum C."/>
            <person name="Chiniquy J."/>
            <person name="Barry K."/>
            <person name="LaButti K."/>
            <person name="Simmons B.A."/>
            <person name="Magnuson J.K."/>
            <person name="Mortensen U.H."/>
            <person name="Larsen T.O."/>
            <person name="Grigoriev I.V."/>
            <person name="Baker S.E."/>
            <person name="Andersen M.R."/>
            <person name="Nordberg H.P."/>
            <person name="Cantor M.N."/>
            <person name="Hua S.X."/>
        </authorList>
    </citation>
    <scope>NUCLEOTIDE SEQUENCE [LARGE SCALE GENOMIC DNA]</scope>
    <source>
        <strain evidence="3 4">CBS 102.13</strain>
    </source>
</reference>
<dbReference type="GeneID" id="36527091"/>
<keyword evidence="2" id="KW-0472">Membrane</keyword>
<feature type="region of interest" description="Disordered" evidence="1">
    <location>
        <begin position="279"/>
        <end position="300"/>
    </location>
</feature>
<feature type="compositionally biased region" description="Low complexity" evidence="1">
    <location>
        <begin position="11"/>
        <end position="30"/>
    </location>
</feature>
<evidence type="ECO:0000313" key="3">
    <source>
        <dbReference type="EMBL" id="PLB40741.1"/>
    </source>
</evidence>
<feature type="compositionally biased region" description="Basic residues" evidence="1">
    <location>
        <begin position="1"/>
        <end position="10"/>
    </location>
</feature>
<keyword evidence="4" id="KW-1185">Reference proteome</keyword>
<dbReference type="STRING" id="41067.A0A2I2FJE1"/>
<evidence type="ECO:0000313" key="4">
    <source>
        <dbReference type="Proteomes" id="UP000234585"/>
    </source>
</evidence>
<evidence type="ECO:0000256" key="2">
    <source>
        <dbReference type="SAM" id="Phobius"/>
    </source>
</evidence>
<dbReference type="OrthoDB" id="5421757at2759"/>
<dbReference type="Proteomes" id="UP000234585">
    <property type="component" value="Unassembled WGS sequence"/>
</dbReference>
<dbReference type="AlphaFoldDB" id="A0A2I2FJE1"/>
<gene>
    <name evidence="3" type="ORF">BDW47DRAFT_81970</name>
</gene>
<proteinExistence type="predicted"/>
<dbReference type="EMBL" id="KZ559123">
    <property type="protein sequence ID" value="PLB40741.1"/>
    <property type="molecule type" value="Genomic_DNA"/>
</dbReference>
<accession>A0A2I2FJE1</accession>
<keyword evidence="2" id="KW-1133">Transmembrane helix</keyword>
<name>A0A2I2FJE1_ASPCN</name>
<sequence>MAKSARRAGKAKASNTPSSSGASSPSSQTGPLPPFMRAPSSLQPFLDVLSPREVYLIHVDNSPQEMKKQAFLVPVVLNIVIVAIIAIRIYMVRDVYPALFATLIGLTSSMNVDTTTMSWSEIAQTIIRRTGTFLIDYFLLTIFISWPIRFIQGPVTWRRRIGFLNREIIVRRSQRSLSDTLERNRWIREDDAARDKIVAAVTPDKLLKTGFLLVDADWDLDYPAMVRAHNLVSSPRTRKDNDDDKNKTANLSLDDFRTAVLVNTDADGWLIWHVGDENEISNPNSSSPSPSPAGKERSAQRDQIIAFRDRLSALGKEDLFFRWVELIQYESTRPGGFTPERQASAMEQVKQLFEDAGVDFSQFWDDVGGMEGMPDEGFVDQLD</sequence>
<feature type="transmembrane region" description="Helical" evidence="2">
    <location>
        <begin position="70"/>
        <end position="89"/>
    </location>
</feature>
<dbReference type="RefSeq" id="XP_024674753.1">
    <property type="nucleotide sequence ID" value="XM_024819931.1"/>
</dbReference>
<organism evidence="3 4">
    <name type="scientific">Aspergillus candidus</name>
    <dbReference type="NCBI Taxonomy" id="41067"/>
    <lineage>
        <taxon>Eukaryota</taxon>
        <taxon>Fungi</taxon>
        <taxon>Dikarya</taxon>
        <taxon>Ascomycota</taxon>
        <taxon>Pezizomycotina</taxon>
        <taxon>Eurotiomycetes</taxon>
        <taxon>Eurotiomycetidae</taxon>
        <taxon>Eurotiales</taxon>
        <taxon>Aspergillaceae</taxon>
        <taxon>Aspergillus</taxon>
        <taxon>Aspergillus subgen. Circumdati</taxon>
    </lineage>
</organism>
<evidence type="ECO:0000256" key="1">
    <source>
        <dbReference type="SAM" id="MobiDB-lite"/>
    </source>
</evidence>
<keyword evidence="2" id="KW-0812">Transmembrane</keyword>